<comment type="cofactor">
    <cofactor evidence="1">
        <name>Zn(2+)</name>
        <dbReference type="ChEBI" id="CHEBI:29105"/>
    </cofactor>
</comment>
<sequence>MFLRSNPSSILNPQRGRIYISLFEKLKHHSCTLNRLQYTSINNNNSNNVRPSEATFICTGGGANGGFCWCKKTSIDTPPRTILNKNHLLNNLGSNSNNTYNNNNNTQDDNYQQQQQHQQQYQYYYNNKDYEFFSREECKARYRMNKHHHCKVRAMAHRLLPIYFSYNANERKNHFGDCLFYYSSSVPNKQNKSNKSKNTTTATPTTATQGSNTIDKVNQHFQNNLANQHNSSFTNGNRSFHSSSSNQFFYSKAARILLPIALTGFRTWIFKGTLLFRIGVICSLLASVTGGYVLLNQEPAPITGRSRVVTFSEAEEKELGKMGYDEIIETYSDFILPDNNNLQNSVKKIAKKLIDATNRQDLDWDCHVINSENVNAFVLPNGKIFVFSGLFQLCDTEDELAAVIGHEIGHAIARHAAERLSVSKVGYLFLTLTRGLVGDTITGNLTTMLSTSLLGLKYSRIQEMEADIIGLEFMTKANYDPNAAIKVQKRFAQMEVENGRSENSIVNLFATHPIGNERIENIEKWVSEYEKSNTSSVSLNHKPQMLVGTKNPLKEEDNYAQSAPNL</sequence>
<evidence type="ECO:0000313" key="9">
    <source>
        <dbReference type="EMBL" id="KAF2074345.1"/>
    </source>
</evidence>
<keyword evidence="10" id="KW-1185">Reference proteome</keyword>
<keyword evidence="2" id="KW-0645">Protease</keyword>
<dbReference type="Proteomes" id="UP000695562">
    <property type="component" value="Unassembled WGS sequence"/>
</dbReference>
<dbReference type="GO" id="GO:0034982">
    <property type="term" value="P:mitochondrial protein processing"/>
    <property type="evidence" value="ECO:0007669"/>
    <property type="project" value="TreeGrafter"/>
</dbReference>
<dbReference type="InterPro" id="IPR051156">
    <property type="entry name" value="Mito/Outer_Membr_Metalloprot"/>
</dbReference>
<evidence type="ECO:0000256" key="2">
    <source>
        <dbReference type="ARBA" id="ARBA00022670"/>
    </source>
</evidence>
<dbReference type="AlphaFoldDB" id="A0A8J4PWD0"/>
<comment type="caution">
    <text evidence="9">The sequence shown here is derived from an EMBL/GenBank/DDBJ whole genome shotgun (WGS) entry which is preliminary data.</text>
</comment>
<dbReference type="GO" id="GO:0004222">
    <property type="term" value="F:metalloendopeptidase activity"/>
    <property type="evidence" value="ECO:0007669"/>
    <property type="project" value="InterPro"/>
</dbReference>
<keyword evidence="6" id="KW-0482">Metalloprotease</keyword>
<dbReference type="OrthoDB" id="7464992at2759"/>
<dbReference type="PANTHER" id="PTHR22726">
    <property type="entry name" value="METALLOENDOPEPTIDASE OMA1"/>
    <property type="match status" value="1"/>
</dbReference>
<evidence type="ECO:0000256" key="1">
    <source>
        <dbReference type="ARBA" id="ARBA00001947"/>
    </source>
</evidence>
<dbReference type="GO" id="GO:0046872">
    <property type="term" value="F:metal ion binding"/>
    <property type="evidence" value="ECO:0007669"/>
    <property type="project" value="UniProtKB-KW"/>
</dbReference>
<dbReference type="Gene3D" id="3.30.2010.10">
    <property type="entry name" value="Metalloproteases ('zincins'), catalytic domain"/>
    <property type="match status" value="1"/>
</dbReference>
<evidence type="ECO:0000259" key="8">
    <source>
        <dbReference type="Pfam" id="PF01435"/>
    </source>
</evidence>
<proteinExistence type="predicted"/>
<accession>A0A8J4PWD0</accession>
<dbReference type="PANTHER" id="PTHR22726:SF1">
    <property type="entry name" value="METALLOENDOPEPTIDASE OMA1, MITOCHONDRIAL"/>
    <property type="match status" value="1"/>
</dbReference>
<feature type="region of interest" description="Disordered" evidence="7">
    <location>
        <begin position="188"/>
        <end position="211"/>
    </location>
</feature>
<keyword evidence="4" id="KW-0378">Hydrolase</keyword>
<reference evidence="9" key="1">
    <citation type="submission" date="2020-01" db="EMBL/GenBank/DDBJ databases">
        <title>Development of genomics and gene disruption for Polysphondylium violaceum indicates a role for the polyketide synthase stlB in stalk morphogenesis.</title>
        <authorList>
            <person name="Narita B."/>
            <person name="Kawabe Y."/>
            <person name="Kin K."/>
            <person name="Saito T."/>
            <person name="Gibbs R."/>
            <person name="Kuspa A."/>
            <person name="Muzny D."/>
            <person name="Queller D."/>
            <person name="Richards S."/>
            <person name="Strassman J."/>
            <person name="Sucgang R."/>
            <person name="Worley K."/>
            <person name="Schaap P."/>
        </authorList>
    </citation>
    <scope>NUCLEOTIDE SEQUENCE</scope>
    <source>
        <strain evidence="9">QSvi11</strain>
    </source>
</reference>
<evidence type="ECO:0000256" key="4">
    <source>
        <dbReference type="ARBA" id="ARBA00022801"/>
    </source>
</evidence>
<feature type="region of interest" description="Disordered" evidence="7">
    <location>
        <begin position="93"/>
        <end position="119"/>
    </location>
</feature>
<evidence type="ECO:0000256" key="6">
    <source>
        <dbReference type="ARBA" id="ARBA00023049"/>
    </source>
</evidence>
<evidence type="ECO:0000256" key="5">
    <source>
        <dbReference type="ARBA" id="ARBA00022833"/>
    </source>
</evidence>
<dbReference type="EMBL" id="AJWJ01000152">
    <property type="protein sequence ID" value="KAF2074345.1"/>
    <property type="molecule type" value="Genomic_DNA"/>
</dbReference>
<dbReference type="Pfam" id="PF01435">
    <property type="entry name" value="Peptidase_M48"/>
    <property type="match status" value="1"/>
</dbReference>
<evidence type="ECO:0000256" key="3">
    <source>
        <dbReference type="ARBA" id="ARBA00022723"/>
    </source>
</evidence>
<dbReference type="GO" id="GO:0006515">
    <property type="term" value="P:protein quality control for misfolded or incompletely synthesized proteins"/>
    <property type="evidence" value="ECO:0007669"/>
    <property type="project" value="TreeGrafter"/>
</dbReference>
<feature type="domain" description="Peptidase M48" evidence="8">
    <location>
        <begin position="343"/>
        <end position="525"/>
    </location>
</feature>
<organism evidence="9 10">
    <name type="scientific">Polysphondylium violaceum</name>
    <dbReference type="NCBI Taxonomy" id="133409"/>
    <lineage>
        <taxon>Eukaryota</taxon>
        <taxon>Amoebozoa</taxon>
        <taxon>Evosea</taxon>
        <taxon>Eumycetozoa</taxon>
        <taxon>Dictyostelia</taxon>
        <taxon>Dictyosteliales</taxon>
        <taxon>Dictyosteliaceae</taxon>
        <taxon>Polysphondylium</taxon>
    </lineage>
</organism>
<evidence type="ECO:0000256" key="7">
    <source>
        <dbReference type="SAM" id="MobiDB-lite"/>
    </source>
</evidence>
<dbReference type="GO" id="GO:0005743">
    <property type="term" value="C:mitochondrial inner membrane"/>
    <property type="evidence" value="ECO:0007669"/>
    <property type="project" value="TreeGrafter"/>
</dbReference>
<keyword evidence="5" id="KW-0862">Zinc</keyword>
<name>A0A8J4PWD0_9MYCE</name>
<evidence type="ECO:0000313" key="10">
    <source>
        <dbReference type="Proteomes" id="UP000695562"/>
    </source>
</evidence>
<keyword evidence="3" id="KW-0479">Metal-binding</keyword>
<dbReference type="CDD" id="cd07331">
    <property type="entry name" value="M48C_Oma1_like"/>
    <property type="match status" value="1"/>
</dbReference>
<protein>
    <recommendedName>
        <fullName evidence="8">Peptidase M48 domain-containing protein</fullName>
    </recommendedName>
</protein>
<gene>
    <name evidence="9" type="ORF">CYY_004366</name>
</gene>
<dbReference type="InterPro" id="IPR001915">
    <property type="entry name" value="Peptidase_M48"/>
</dbReference>